<evidence type="ECO:0000256" key="4">
    <source>
        <dbReference type="ARBA" id="ARBA00022840"/>
    </source>
</evidence>
<dbReference type="Pfam" id="PF14773">
    <property type="entry name" value="VIGSSK"/>
    <property type="match status" value="1"/>
</dbReference>
<dbReference type="GO" id="GO:0005524">
    <property type="term" value="F:ATP binding"/>
    <property type="evidence" value="ECO:0007669"/>
    <property type="project" value="InterPro"/>
</dbReference>
<evidence type="ECO:0000313" key="9">
    <source>
        <dbReference type="EMBL" id="CAF9919990.1"/>
    </source>
</evidence>
<comment type="subcellular location">
    <subcellularLocation>
        <location evidence="1">Nucleus</location>
    </subcellularLocation>
</comment>
<keyword evidence="3" id="KW-0378">Hydrolase</keyword>
<dbReference type="AlphaFoldDB" id="A0A8H3IGJ2"/>
<evidence type="ECO:0000259" key="8">
    <source>
        <dbReference type="PROSITE" id="PS51194"/>
    </source>
</evidence>
<dbReference type="InterPro" id="IPR000330">
    <property type="entry name" value="SNF2_N"/>
</dbReference>
<keyword evidence="5" id="KW-0539">Nucleus</keyword>
<evidence type="ECO:0000256" key="2">
    <source>
        <dbReference type="ARBA" id="ARBA00022741"/>
    </source>
</evidence>
<dbReference type="EMBL" id="CAJPDQ010000015">
    <property type="protein sequence ID" value="CAF9919990.1"/>
    <property type="molecule type" value="Genomic_DNA"/>
</dbReference>
<comment type="caution">
    <text evidence="9">The sequence shown here is derived from an EMBL/GenBank/DDBJ whole genome shotgun (WGS) entry which is preliminary data.</text>
</comment>
<feature type="region of interest" description="Disordered" evidence="6">
    <location>
        <begin position="780"/>
        <end position="801"/>
    </location>
</feature>
<dbReference type="InterPro" id="IPR049730">
    <property type="entry name" value="SNF2/RAD54-like_C"/>
</dbReference>
<dbReference type="CDD" id="cd18793">
    <property type="entry name" value="SF2_C_SNF"/>
    <property type="match status" value="1"/>
</dbReference>
<feature type="region of interest" description="Disordered" evidence="6">
    <location>
        <begin position="52"/>
        <end position="94"/>
    </location>
</feature>
<organism evidence="9 10">
    <name type="scientific">Gomphillus americanus</name>
    <dbReference type="NCBI Taxonomy" id="1940652"/>
    <lineage>
        <taxon>Eukaryota</taxon>
        <taxon>Fungi</taxon>
        <taxon>Dikarya</taxon>
        <taxon>Ascomycota</taxon>
        <taxon>Pezizomycotina</taxon>
        <taxon>Lecanoromycetes</taxon>
        <taxon>OSLEUM clade</taxon>
        <taxon>Ostropomycetidae</taxon>
        <taxon>Ostropales</taxon>
        <taxon>Graphidaceae</taxon>
        <taxon>Gomphilloideae</taxon>
        <taxon>Gomphillus</taxon>
    </lineage>
</organism>
<keyword evidence="10" id="KW-1185">Reference proteome</keyword>
<dbReference type="InterPro" id="IPR057931">
    <property type="entry name" value="RHH_ERCC6L2"/>
</dbReference>
<evidence type="ECO:0000259" key="7">
    <source>
        <dbReference type="PROSITE" id="PS51192"/>
    </source>
</evidence>
<evidence type="ECO:0000313" key="10">
    <source>
        <dbReference type="Proteomes" id="UP000664169"/>
    </source>
</evidence>
<dbReference type="OrthoDB" id="413460at2759"/>
<dbReference type="PANTHER" id="PTHR45629">
    <property type="entry name" value="SNF2/RAD54 FAMILY MEMBER"/>
    <property type="match status" value="1"/>
</dbReference>
<evidence type="ECO:0000256" key="3">
    <source>
        <dbReference type="ARBA" id="ARBA00022801"/>
    </source>
</evidence>
<gene>
    <name evidence="9" type="ORF">GOMPHAMPRED_001949</name>
</gene>
<dbReference type="Gene3D" id="3.40.50.300">
    <property type="entry name" value="P-loop containing nucleotide triphosphate hydrolases"/>
    <property type="match status" value="1"/>
</dbReference>
<proteinExistence type="predicted"/>
<dbReference type="Pfam" id="PF00271">
    <property type="entry name" value="Helicase_C"/>
    <property type="match status" value="1"/>
</dbReference>
<feature type="compositionally biased region" description="Basic and acidic residues" evidence="6">
    <location>
        <begin position="64"/>
        <end position="77"/>
    </location>
</feature>
<keyword evidence="4" id="KW-0067">ATP-binding</keyword>
<reference evidence="9" key="1">
    <citation type="submission" date="2021-03" db="EMBL/GenBank/DDBJ databases">
        <authorList>
            <person name="Tagirdzhanova G."/>
        </authorList>
    </citation>
    <scope>NUCLEOTIDE SEQUENCE</scope>
</reference>
<dbReference type="PROSITE" id="PS51194">
    <property type="entry name" value="HELICASE_CTER"/>
    <property type="match status" value="1"/>
</dbReference>
<dbReference type="PANTHER" id="PTHR45629:SF7">
    <property type="entry name" value="DNA EXCISION REPAIR PROTEIN ERCC-6-RELATED"/>
    <property type="match status" value="1"/>
</dbReference>
<feature type="domain" description="Helicase ATP-binding" evidence="7">
    <location>
        <begin position="184"/>
        <end position="364"/>
    </location>
</feature>
<dbReference type="InterPro" id="IPR050496">
    <property type="entry name" value="SNF2_RAD54_helicase_repair"/>
</dbReference>
<dbReference type="PROSITE" id="PS51192">
    <property type="entry name" value="HELICASE_ATP_BIND_1"/>
    <property type="match status" value="1"/>
</dbReference>
<evidence type="ECO:0008006" key="11">
    <source>
        <dbReference type="Google" id="ProtNLM"/>
    </source>
</evidence>
<dbReference type="GO" id="GO:0016787">
    <property type="term" value="F:hydrolase activity"/>
    <property type="evidence" value="ECO:0007669"/>
    <property type="project" value="UniProtKB-KW"/>
</dbReference>
<dbReference type="GO" id="GO:0005634">
    <property type="term" value="C:nucleus"/>
    <property type="evidence" value="ECO:0007669"/>
    <property type="project" value="UniProtKB-SubCell"/>
</dbReference>
<dbReference type="InterPro" id="IPR029256">
    <property type="entry name" value="Heliccase-ass-bd"/>
</dbReference>
<dbReference type="Proteomes" id="UP000664169">
    <property type="component" value="Unassembled WGS sequence"/>
</dbReference>
<dbReference type="SMART" id="SM00490">
    <property type="entry name" value="HELICc"/>
    <property type="match status" value="1"/>
</dbReference>
<dbReference type="Pfam" id="PF25806">
    <property type="entry name" value="RHH_ERCC6L2"/>
    <property type="match status" value="1"/>
</dbReference>
<dbReference type="InterPro" id="IPR001650">
    <property type="entry name" value="Helicase_C-like"/>
</dbReference>
<evidence type="ECO:0000256" key="5">
    <source>
        <dbReference type="ARBA" id="ARBA00023242"/>
    </source>
</evidence>
<name>A0A8H3IGJ2_9LECA</name>
<dbReference type="Gene3D" id="3.40.50.10810">
    <property type="entry name" value="Tandem AAA-ATPase domain"/>
    <property type="match status" value="1"/>
</dbReference>
<dbReference type="InterPro" id="IPR014001">
    <property type="entry name" value="Helicase_ATP-bd"/>
</dbReference>
<dbReference type="InterPro" id="IPR027417">
    <property type="entry name" value="P-loop_NTPase"/>
</dbReference>
<evidence type="ECO:0000256" key="1">
    <source>
        <dbReference type="ARBA" id="ARBA00004123"/>
    </source>
</evidence>
<keyword evidence="2" id="KW-0547">Nucleotide-binding</keyword>
<feature type="domain" description="Helicase C-terminal" evidence="8">
    <location>
        <begin position="556"/>
        <end position="709"/>
    </location>
</feature>
<dbReference type="FunFam" id="3.40.50.10810:FF:000019">
    <property type="entry name" value="DNA excision repair protein ERCC-6-like 2 isoform X1"/>
    <property type="match status" value="1"/>
</dbReference>
<dbReference type="SMART" id="SM00487">
    <property type="entry name" value="DEXDc"/>
    <property type="match status" value="1"/>
</dbReference>
<evidence type="ECO:0000256" key="6">
    <source>
        <dbReference type="SAM" id="MobiDB-lite"/>
    </source>
</evidence>
<sequence>MAETGDSDSDVILDLDYGGLPIALPASTPESSVVTPLTRLGLDRLPASIVPKKRPSDVLGDMSGHAKSESGRRESMLTRKTRAATKPANSDDAIQHRSAKILSKQKEAVQSAGVEAFLFPPDFSEVDFSDDERLEKLDKRPCFSEILPQRTAMDIELPGSRGIVPAPISQWLRDYQIHGAAFLHKLFAQQRGGILGDDMGLGKTVQVIAFLTAAFGKTADLRDSKRRRKIRGYTKQWYPRVLLVCPGSLIENWKEELDRWGWWDIEVFHGSSKNRDEAVHAARHGHIEIMITTYNTYLTHQQEVNEVDWDCVIADECHCLKGKKSQITAAMNEVNAKCRIGLTGTAIQNDYDELWSLLHWTNPLELGSARDWSSMISEPLKQGQSHDATLAQLGKARAVAERLVHNLLPRFFLRRTKLLIADQLPRKFDRVVFCPLTQTQTEAYKSFLASDVVQYIKRSSEPCNCGNKSKRGWCCYQTPPEVKETWRQLVFPSMLMLSKLSNHITLLLPNPSQDGERQRRDFMLLKLALPMDWKYYCQRLDMDNHTDLELFGKWKVLRKLLAFWEPRGDKVLVFSHSTRLLDILRVLFTSTSYTVCYLDGKMSLTARAAEVVKFNSSPDQFIFCISTKAGGVGLNITSANKVIIMDPNWNPAYDLQAQDRAFRIGQRRDVEVFRLISSGTIEETIYARQIYKQQQAAIAYTASNERRHFRGMYGSGERGDIFGLDNLFTYSESLKLKEILDKTDIAETRAGISVASINITTTESDVQEDEDAAMSQYAKALSRDKVTAEPEPAEQASQPDPVQAILSQAGIAYTHNNKDTLGSSRIESELSAQAQQSKPDPTQGMQKVFRDFKEVGGDDYKWRPSEAIRKRQFRRMAKEYGEDIDAFAVRVENWTAEQRRTFLDDFYDRRNYMRKQIRPGNRKS</sequence>
<dbReference type="Pfam" id="PF00176">
    <property type="entry name" value="SNF2-rel_dom"/>
    <property type="match status" value="1"/>
</dbReference>
<accession>A0A8H3IGJ2</accession>
<dbReference type="SUPFAM" id="SSF52540">
    <property type="entry name" value="P-loop containing nucleoside triphosphate hydrolases"/>
    <property type="match status" value="2"/>
</dbReference>
<protein>
    <recommendedName>
        <fullName evidence="11">DNA excision repair protein ERCC-6-like 2</fullName>
    </recommendedName>
</protein>
<dbReference type="InterPro" id="IPR038718">
    <property type="entry name" value="SNF2-like_sf"/>
</dbReference>